<feature type="transmembrane region" description="Helical" evidence="1">
    <location>
        <begin position="49"/>
        <end position="69"/>
    </location>
</feature>
<organism evidence="2 3">
    <name type="scientific">Geovibrio thiophilus</name>
    <dbReference type="NCBI Taxonomy" id="139438"/>
    <lineage>
        <taxon>Bacteria</taxon>
        <taxon>Pseudomonadati</taxon>
        <taxon>Deferribacterota</taxon>
        <taxon>Deferribacteres</taxon>
        <taxon>Deferribacterales</taxon>
        <taxon>Geovibrionaceae</taxon>
        <taxon>Geovibrio</taxon>
    </lineage>
</organism>
<feature type="transmembrane region" description="Helical" evidence="1">
    <location>
        <begin position="101"/>
        <end position="129"/>
    </location>
</feature>
<sequence>MLMNPLTGHDEVCTACAYCGWAVSFAKNTDDKITCARCGSTVKKQGKNAVAYVAAFSISAFMLFVPALLYPVLDISVSSLSSSATVLGSIRTLYEEGLGAVGFLVLLTSVIIPMSFLLSCFYISLAVLAGRKFPFFTAVLRLTNFFQEWHMADVFLVGILVSIVKLIDMSELTFDYGIYLLMFVCAFTAITEVYYDTLLFRLKAAVND</sequence>
<keyword evidence="1" id="KW-1133">Transmembrane helix</keyword>
<dbReference type="EMBL" id="CP035108">
    <property type="protein sequence ID" value="QAR34401.1"/>
    <property type="molecule type" value="Genomic_DNA"/>
</dbReference>
<feature type="transmembrane region" description="Helical" evidence="1">
    <location>
        <begin position="149"/>
        <end position="167"/>
    </location>
</feature>
<feature type="transmembrane region" description="Helical" evidence="1">
    <location>
        <begin position="176"/>
        <end position="195"/>
    </location>
</feature>
<dbReference type="Proteomes" id="UP000287502">
    <property type="component" value="Chromosome"/>
</dbReference>
<evidence type="ECO:0000313" key="2">
    <source>
        <dbReference type="EMBL" id="QAR34401.1"/>
    </source>
</evidence>
<name>A0A410K203_9BACT</name>
<keyword evidence="1" id="KW-0472">Membrane</keyword>
<keyword evidence="1" id="KW-0812">Transmembrane</keyword>
<gene>
    <name evidence="2" type="ORF">EP073_13625</name>
</gene>
<accession>A0A410K203</accession>
<proteinExistence type="predicted"/>
<dbReference type="KEGG" id="gtl:EP073_13625"/>
<dbReference type="InterPro" id="IPR007498">
    <property type="entry name" value="PqiA-like"/>
</dbReference>
<protein>
    <submittedName>
        <fullName evidence="2">Paraquat-inducible protein A</fullName>
    </submittedName>
</protein>
<evidence type="ECO:0000256" key="1">
    <source>
        <dbReference type="SAM" id="Phobius"/>
    </source>
</evidence>
<dbReference type="AlphaFoldDB" id="A0A410K203"/>
<dbReference type="Pfam" id="PF04403">
    <property type="entry name" value="PqiA"/>
    <property type="match status" value="1"/>
</dbReference>
<evidence type="ECO:0000313" key="3">
    <source>
        <dbReference type="Proteomes" id="UP000287502"/>
    </source>
</evidence>
<reference evidence="2 3" key="1">
    <citation type="submission" date="2019-01" db="EMBL/GenBank/DDBJ databases">
        <title>Geovibrio thiophilus DSM 11263, complete genome.</title>
        <authorList>
            <person name="Spring S."/>
            <person name="Bunk B."/>
            <person name="Sproer C."/>
        </authorList>
    </citation>
    <scope>NUCLEOTIDE SEQUENCE [LARGE SCALE GENOMIC DNA]</scope>
    <source>
        <strain evidence="2 3">DSM 11263</strain>
    </source>
</reference>
<dbReference type="OrthoDB" id="5291921at2"/>
<keyword evidence="3" id="KW-1185">Reference proteome</keyword>